<dbReference type="EMBL" id="CP076132">
    <property type="protein sequence ID" value="QWG03296.1"/>
    <property type="molecule type" value="Genomic_DNA"/>
</dbReference>
<name>A0AAX1NA48_9BACT</name>
<keyword evidence="2" id="KW-1185">Reference proteome</keyword>
<gene>
    <name evidence="1" type="ORF">KMW28_06850</name>
</gene>
<proteinExistence type="predicted"/>
<reference evidence="1 2" key="1">
    <citation type="submission" date="2021-05" db="EMBL/GenBank/DDBJ databases">
        <title>Comparative genomic studies on the polysaccharide-degrading batcterial strains of the Flammeovirga genus.</title>
        <authorList>
            <person name="Zewei F."/>
            <person name="Zheng Z."/>
            <person name="Yu L."/>
            <person name="Ruyue G."/>
            <person name="Yanhong M."/>
            <person name="Yuanyuan C."/>
            <person name="Jingyan G."/>
            <person name="Wenjun H."/>
        </authorList>
    </citation>
    <scope>NUCLEOTIDE SEQUENCE [LARGE SCALE GENOMIC DNA]</scope>
    <source>
        <strain evidence="1 2">NBRC:100898</strain>
    </source>
</reference>
<dbReference type="Proteomes" id="UP000678679">
    <property type="component" value="Chromosome 1"/>
</dbReference>
<evidence type="ECO:0000313" key="2">
    <source>
        <dbReference type="Proteomes" id="UP000678679"/>
    </source>
</evidence>
<evidence type="ECO:0000313" key="1">
    <source>
        <dbReference type="EMBL" id="QWG03296.1"/>
    </source>
</evidence>
<sequence>MNKTFILTLIGVLLTSIVFSQDYYVLHLSGKVKETASQRNLMVGDQLKGDTELEFLTEGAKVVVISKESGRMLIDGSKSKKSYKGEFIDLVQSVLFPIQKNESLSTRTIAENKDVADLQSFIGKEPRAIIGDVYTINGDPKVFKKKGGSSYIYKYYIGKDAVNKVIRITEGKINFDKKALYPVEDYNIPENGSQVEFYFTNVISKKSIKLAEFHLCYVNTKGLMKEVSTIISALNISGNDERISKEVNAYITEQYGTPFDGQVDEWLIKKGFISAAN</sequence>
<dbReference type="RefSeq" id="WP_169664036.1">
    <property type="nucleotide sequence ID" value="NZ_CP076132.1"/>
</dbReference>
<dbReference type="KEGG" id="fya:KMW28_06850"/>
<organism evidence="1 2">
    <name type="scientific">Flammeovirga yaeyamensis</name>
    <dbReference type="NCBI Taxonomy" id="367791"/>
    <lineage>
        <taxon>Bacteria</taxon>
        <taxon>Pseudomonadati</taxon>
        <taxon>Bacteroidota</taxon>
        <taxon>Cytophagia</taxon>
        <taxon>Cytophagales</taxon>
        <taxon>Flammeovirgaceae</taxon>
        <taxon>Flammeovirga</taxon>
    </lineage>
</organism>
<protein>
    <submittedName>
        <fullName evidence="1">Uncharacterized protein</fullName>
    </submittedName>
</protein>
<accession>A0AAX1NA48</accession>
<dbReference type="AlphaFoldDB" id="A0AAX1NA48"/>